<reference evidence="4" key="1">
    <citation type="submission" date="2012-12" db="EMBL/GenBank/DDBJ databases">
        <authorList>
            <person name="Hellsten U."/>
            <person name="Grimwood J."/>
            <person name="Chapman J.A."/>
            <person name="Shapiro H."/>
            <person name="Aerts A."/>
            <person name="Otillar R.P."/>
            <person name="Terry A.Y."/>
            <person name="Boore J.L."/>
            <person name="Simakov O."/>
            <person name="Marletaz F."/>
            <person name="Cho S.-J."/>
            <person name="Edsinger-Gonzales E."/>
            <person name="Havlak P."/>
            <person name="Kuo D.-H."/>
            <person name="Larsson T."/>
            <person name="Lv J."/>
            <person name="Arendt D."/>
            <person name="Savage R."/>
            <person name="Osoegawa K."/>
            <person name="de Jong P."/>
            <person name="Lindberg D.R."/>
            <person name="Seaver E.C."/>
            <person name="Weisblat D.A."/>
            <person name="Putnam N.H."/>
            <person name="Grigoriev I.V."/>
            <person name="Rokhsar D.S."/>
        </authorList>
    </citation>
    <scope>NUCLEOTIDE SEQUENCE</scope>
</reference>
<proteinExistence type="predicted"/>
<dbReference type="EMBL" id="KB097143">
    <property type="protein sequence ID" value="ESN98898.1"/>
    <property type="molecule type" value="Genomic_DNA"/>
</dbReference>
<dbReference type="HOGENOM" id="CLU_1130141_0_0_1"/>
<feature type="region of interest" description="Disordered" evidence="1">
    <location>
        <begin position="85"/>
        <end position="130"/>
    </location>
</feature>
<evidence type="ECO:0000313" key="2">
    <source>
        <dbReference type="EMBL" id="ESN98898.1"/>
    </source>
</evidence>
<dbReference type="CTD" id="20199555"/>
<dbReference type="GeneID" id="20199555"/>
<name>T1ESK5_HELRO</name>
<dbReference type="RefSeq" id="XP_009022839.1">
    <property type="nucleotide sequence ID" value="XM_009024591.1"/>
</dbReference>
<keyword evidence="4" id="KW-1185">Reference proteome</keyword>
<sequence>MVGCNKAPLSQNDIIRNISHFEENLQSAAEKFLNFQKNMMKVRVLGLICLENGILAFLNASMYCNCNAPSLLVAKLWTERPRMGTNRSESDYDYSGSSNNNITLKTKKNNISAKNKNKSNTKTSTENSIKQLPQMKSSSVYIACDQLGEMKHEEKQGRAQTFWNLKTLQQLQEINESECSFSRPGSKLMHECFVFRGGLHFFNEEKICIVPVNGGNLILLQIKHNNKQSDDVIRVERESNVTIKVK</sequence>
<dbReference type="InParanoid" id="T1ESK5"/>
<dbReference type="KEGG" id="hro:HELRODRAFT_162364"/>
<organism evidence="3 4">
    <name type="scientific">Helobdella robusta</name>
    <name type="common">Californian leech</name>
    <dbReference type="NCBI Taxonomy" id="6412"/>
    <lineage>
        <taxon>Eukaryota</taxon>
        <taxon>Metazoa</taxon>
        <taxon>Spiralia</taxon>
        <taxon>Lophotrochozoa</taxon>
        <taxon>Annelida</taxon>
        <taxon>Clitellata</taxon>
        <taxon>Hirudinea</taxon>
        <taxon>Rhynchobdellida</taxon>
        <taxon>Glossiphoniidae</taxon>
        <taxon>Helobdella</taxon>
    </lineage>
</organism>
<reference evidence="3" key="3">
    <citation type="submission" date="2015-06" db="UniProtKB">
        <authorList>
            <consortium name="EnsemblMetazoa"/>
        </authorList>
    </citation>
    <scope>IDENTIFICATION</scope>
</reference>
<gene>
    <name evidence="3" type="primary">20199555</name>
    <name evidence="2" type="ORF">HELRODRAFT_162364</name>
</gene>
<reference evidence="2 4" key="2">
    <citation type="journal article" date="2013" name="Nature">
        <title>Insights into bilaterian evolution from three spiralian genomes.</title>
        <authorList>
            <person name="Simakov O."/>
            <person name="Marletaz F."/>
            <person name="Cho S.J."/>
            <person name="Edsinger-Gonzales E."/>
            <person name="Havlak P."/>
            <person name="Hellsten U."/>
            <person name="Kuo D.H."/>
            <person name="Larsson T."/>
            <person name="Lv J."/>
            <person name="Arendt D."/>
            <person name="Savage R."/>
            <person name="Osoegawa K."/>
            <person name="de Jong P."/>
            <person name="Grimwood J."/>
            <person name="Chapman J.A."/>
            <person name="Shapiro H."/>
            <person name="Aerts A."/>
            <person name="Otillar R.P."/>
            <person name="Terry A.Y."/>
            <person name="Boore J.L."/>
            <person name="Grigoriev I.V."/>
            <person name="Lindberg D.R."/>
            <person name="Seaver E.C."/>
            <person name="Weisblat D.A."/>
            <person name="Putnam N.H."/>
            <person name="Rokhsar D.S."/>
        </authorList>
    </citation>
    <scope>NUCLEOTIDE SEQUENCE</scope>
</reference>
<evidence type="ECO:0000256" key="1">
    <source>
        <dbReference type="SAM" id="MobiDB-lite"/>
    </source>
</evidence>
<accession>T1ESK5</accession>
<evidence type="ECO:0000313" key="3">
    <source>
        <dbReference type="EnsemblMetazoa" id="HelroP162364"/>
    </source>
</evidence>
<dbReference type="EMBL" id="AMQM01001074">
    <property type="status" value="NOT_ANNOTATED_CDS"/>
    <property type="molecule type" value="Genomic_DNA"/>
</dbReference>
<dbReference type="EnsemblMetazoa" id="HelroT162364">
    <property type="protein sequence ID" value="HelroP162364"/>
    <property type="gene ID" value="HelroG162364"/>
</dbReference>
<dbReference type="AlphaFoldDB" id="T1ESK5"/>
<feature type="compositionally biased region" description="Low complexity" evidence="1">
    <location>
        <begin position="93"/>
        <end position="130"/>
    </location>
</feature>
<dbReference type="Proteomes" id="UP000015101">
    <property type="component" value="Unassembled WGS sequence"/>
</dbReference>
<evidence type="ECO:0000313" key="4">
    <source>
        <dbReference type="Proteomes" id="UP000015101"/>
    </source>
</evidence>
<protein>
    <submittedName>
        <fullName evidence="2 3">Uncharacterized protein</fullName>
    </submittedName>
</protein>